<dbReference type="EMBL" id="OV986001">
    <property type="protein sequence ID" value="CAI2794578.1"/>
    <property type="molecule type" value="Genomic_DNA"/>
</dbReference>
<dbReference type="GO" id="GO:0016020">
    <property type="term" value="C:membrane"/>
    <property type="evidence" value="ECO:0007669"/>
    <property type="project" value="InterPro"/>
</dbReference>
<comment type="similarity">
    <text evidence="1">Belongs to the outer membrane porin (Opr) (TC 1.B.25) family.</text>
</comment>
<feature type="region of interest" description="Disordered" evidence="4">
    <location>
        <begin position="323"/>
        <end position="343"/>
    </location>
</feature>
<sequence>MPMKTLLSPMVGAAMASFMLSAHADFIDDSHADVTLLNRYLNQQGRDVVNSNAKAHSIRDWGQGFEFNFKSGYTDGPVGFGLDLQAFYGLKLDSGGDLNDKDHQGRYPGSMFPLDNGKSADQFGVLSPTLKMRFAKDELRVGTLYGNNPVLANTDGRLYQQTNTGVQLVSKDLSDFTFTGGDIFKTKIRNETGDQGMITAGGTQESDRFLFGGADYTGLQNTTVSLWYSNLEDYYQQFFLGAKRHDALSVGAIDTDVRVFRSLGVGGNADGDKDFAAAGLYGDGTGKGRINQTTASLLESYSLDGHTVGLGIQKNSGDSDFPYLDSGLNSGDNRQGPGSGADTPALTNLQLNKFQHAGERTWLAQYKYDFGKLGLTGLTFSAGYAHGDDIRTAQGTTSEWERDVAVAYQVPTGTLKGLGVTWKNAHASPDITGATVQDENRLYVSYVVPLW</sequence>
<proteinExistence type="inferred from homology"/>
<dbReference type="PANTHER" id="PTHR34596:SF2">
    <property type="entry name" value="CHITOPORIN"/>
    <property type="match status" value="1"/>
</dbReference>
<dbReference type="eggNOG" id="ENOG5032R7I">
    <property type="taxonomic scope" value="Bacteria"/>
</dbReference>
<evidence type="ECO:0000256" key="5">
    <source>
        <dbReference type="SAM" id="SignalP"/>
    </source>
</evidence>
<dbReference type="InterPro" id="IPR005318">
    <property type="entry name" value="OM_porin_bac"/>
</dbReference>
<keyword evidence="2" id="KW-0813">Transport</keyword>
<evidence type="ECO:0000256" key="3">
    <source>
        <dbReference type="ARBA" id="ARBA00022729"/>
    </source>
</evidence>
<dbReference type="AlphaFoldDB" id="C3KE50"/>
<dbReference type="PANTHER" id="PTHR34596">
    <property type="entry name" value="CHITOPORIN"/>
    <property type="match status" value="1"/>
</dbReference>
<dbReference type="Gene3D" id="2.40.160.10">
    <property type="entry name" value="Porin"/>
    <property type="match status" value="1"/>
</dbReference>
<evidence type="ECO:0000313" key="6">
    <source>
        <dbReference type="EMBL" id="CAI2794578.1"/>
    </source>
</evidence>
<name>C3KE50_PSEFS</name>
<feature type="chain" id="PRO_5041116397" evidence="5">
    <location>
        <begin position="25"/>
        <end position="451"/>
    </location>
</feature>
<evidence type="ECO:0000256" key="2">
    <source>
        <dbReference type="ARBA" id="ARBA00022448"/>
    </source>
</evidence>
<reference evidence="7" key="1">
    <citation type="journal article" date="2009" name="Genome Biol.">
        <title>Genomic and genetic analyses of diversity and plant interactions of Pseudomonas fluorescens.</title>
        <authorList>
            <person name="Silby M.W."/>
            <person name="Cerdeno-Tarraga A.M."/>
            <person name="Vernikos G.S."/>
            <person name="Giddens S.R."/>
            <person name="Jackson R.W."/>
            <person name="Preston G.M."/>
            <person name="Zhang X.X."/>
            <person name="Moon C.D."/>
            <person name="Gehrig S.M."/>
            <person name="Godfrey S.A."/>
            <person name="Knight C.G."/>
            <person name="Malone J.G."/>
            <person name="Robinson Z."/>
            <person name="Spiers A.J."/>
            <person name="Harris S."/>
            <person name="Challis G.L."/>
            <person name="Yaxley A.M."/>
            <person name="Harris D."/>
            <person name="Seeger K."/>
            <person name="Murphy L."/>
            <person name="Rutter S."/>
            <person name="Squares R."/>
            <person name="Quail M.A."/>
            <person name="Saunders E."/>
            <person name="Mavromatis K."/>
            <person name="Brettin T.S."/>
            <person name="Bentley S.D."/>
            <person name="Hothersall J."/>
            <person name="Stephens E."/>
            <person name="Thomas C.M."/>
            <person name="Parkhill J."/>
            <person name="Levy S.B."/>
            <person name="Rainey P.B."/>
            <person name="Thomson N.R."/>
        </authorList>
    </citation>
    <scope>NUCLEOTIDE SEQUENCE [LARGE SCALE GENOMIC DNA]</scope>
    <source>
        <strain evidence="7">SBW25</strain>
    </source>
</reference>
<keyword evidence="3 5" id="KW-0732">Signal</keyword>
<reference evidence="6" key="2">
    <citation type="submission" date="2023-10" db="EMBL/GenBank/DDBJ databases">
        <authorList>
            <person name="Fortmann-Grote C."/>
        </authorList>
    </citation>
    <scope>NUCLEOTIDE SEQUENCE</scope>
    <source>
        <strain evidence="6">SBW25</strain>
    </source>
</reference>
<dbReference type="Proteomes" id="UP001152918">
    <property type="component" value="Chromosome"/>
</dbReference>
<dbReference type="GO" id="GO:0015288">
    <property type="term" value="F:porin activity"/>
    <property type="evidence" value="ECO:0007669"/>
    <property type="project" value="TreeGrafter"/>
</dbReference>
<accession>C3KE50</accession>
<dbReference type="EMBL" id="AM181176">
    <property type="protein sequence ID" value="CAY46529.1"/>
    <property type="molecule type" value="Genomic_DNA"/>
</dbReference>
<gene>
    <name evidence="7" type="ordered locus">PFLU_0250</name>
</gene>
<evidence type="ECO:0000256" key="1">
    <source>
        <dbReference type="ARBA" id="ARBA00009075"/>
    </source>
</evidence>
<feature type="signal peptide" evidence="5">
    <location>
        <begin position="1"/>
        <end position="24"/>
    </location>
</feature>
<dbReference type="InterPro" id="IPR023614">
    <property type="entry name" value="Porin_dom_sf"/>
</dbReference>
<evidence type="ECO:0000313" key="7">
    <source>
        <dbReference type="EMBL" id="CAY46529.1"/>
    </source>
</evidence>
<dbReference type="Pfam" id="PF03573">
    <property type="entry name" value="OprD"/>
    <property type="match status" value="1"/>
</dbReference>
<protein>
    <submittedName>
        <fullName evidence="6 7">Outer membrane protein</fullName>
    </submittedName>
</protein>
<evidence type="ECO:0000256" key="4">
    <source>
        <dbReference type="SAM" id="MobiDB-lite"/>
    </source>
</evidence>
<dbReference type="HOGENOM" id="CLU_042378_2_1_6"/>
<organism evidence="7">
    <name type="scientific">Pseudomonas fluorescens (strain SBW25)</name>
    <dbReference type="NCBI Taxonomy" id="216595"/>
    <lineage>
        <taxon>Bacteria</taxon>
        <taxon>Pseudomonadati</taxon>
        <taxon>Pseudomonadota</taxon>
        <taxon>Gammaproteobacteria</taxon>
        <taxon>Pseudomonadales</taxon>
        <taxon>Pseudomonadaceae</taxon>
        <taxon>Pseudomonas</taxon>
    </lineage>
</organism>
<dbReference type="KEGG" id="pfs:PFLU_0250"/>